<dbReference type="InterPro" id="IPR043472">
    <property type="entry name" value="Macro_dom-like"/>
</dbReference>
<evidence type="ECO:0000313" key="8">
    <source>
        <dbReference type="Proteomes" id="UP001140453"/>
    </source>
</evidence>
<keyword evidence="2" id="KW-0479">Metal-binding</keyword>
<evidence type="ECO:0000256" key="4">
    <source>
        <dbReference type="ARBA" id="ARBA00022833"/>
    </source>
</evidence>
<keyword evidence="5" id="KW-0326">Glycosidase</keyword>
<keyword evidence="8" id="KW-1185">Reference proteome</keyword>
<evidence type="ECO:0000313" key="7">
    <source>
        <dbReference type="EMBL" id="KAJ4389376.1"/>
    </source>
</evidence>
<dbReference type="AlphaFoldDB" id="A0A9W9CW00"/>
<dbReference type="GO" id="GO:0016798">
    <property type="term" value="F:hydrolase activity, acting on glycosyl bonds"/>
    <property type="evidence" value="ECO:0007669"/>
    <property type="project" value="UniProtKB-KW"/>
</dbReference>
<dbReference type="InterPro" id="IPR029035">
    <property type="entry name" value="DHS-like_NAD/FAD-binding_dom"/>
</dbReference>
<gene>
    <name evidence="7" type="ORF">N0V93_006843</name>
</gene>
<evidence type="ECO:0000256" key="1">
    <source>
        <dbReference type="ARBA" id="ARBA00001947"/>
    </source>
</evidence>
<dbReference type="CDD" id="cd02908">
    <property type="entry name" value="Macro_OAADPr_deacetylase"/>
    <property type="match status" value="1"/>
</dbReference>
<dbReference type="EMBL" id="JAPEVB010000004">
    <property type="protein sequence ID" value="KAJ4389376.1"/>
    <property type="molecule type" value="Genomic_DNA"/>
</dbReference>
<sequence>MAARSWNERLNNVLIRLVTGTPHQGRFTPRDFEIDDKLKVLKHLLCIRPPEPKLSTDTLNDIDSILKYDADHQLLTPSASIPTIRTTGSGVRIHLWQGDITKITGVTAIVNAANSQLLGCFQPRHKCIDNVIHAAAGPRLRDACHELMRTENDDQLEPVGSAKVTPGFCLPADYVIHTVGPQLRPGTTAPTEEDRQGLARCYKSCLEATEKLPPLKGDERKVLVFCCISTGLFAFPQKMAADLAVKTVFDTLEERQDSSITDIIFDVFRDDDREIYENLLQAQSSLPPPAQQLAEHSSLVPAVEGPVFSTATTWLQEADNLIICAGAGLSAAAGLDYTSAALFNEHFRPFKRLGLSTLYSVFGFQGWPSPRHEWGYYFTHLNVVRNWPTSQIYKPLLEFAETFGQENYHVRTTNADGMFLINGLDEARLSTPQGRYEYLQCYNTCRPDATFPSKPYLEAALPFIDPETLLLTDESKIPRCPHCGGKVVICVRGGHYFNERPFAAGENRWKTFLRDSVRKPGKKTVVLELGVGMNTAGVLRWPNEQLVRTSRGTVKLIRVGLGPSGYMDWDIEEDGNAVGMPGDIATVVPYLLQSRPSMP</sequence>
<dbReference type="Gene3D" id="3.40.50.1220">
    <property type="entry name" value="TPP-binding domain"/>
    <property type="match status" value="1"/>
</dbReference>
<dbReference type="SUPFAM" id="SSF52949">
    <property type="entry name" value="Macro domain-like"/>
    <property type="match status" value="1"/>
</dbReference>
<evidence type="ECO:0000256" key="2">
    <source>
        <dbReference type="ARBA" id="ARBA00022723"/>
    </source>
</evidence>
<comment type="cofactor">
    <cofactor evidence="1">
        <name>Zn(2+)</name>
        <dbReference type="ChEBI" id="CHEBI:29105"/>
    </cofactor>
</comment>
<reference evidence="7" key="1">
    <citation type="submission" date="2022-10" db="EMBL/GenBank/DDBJ databases">
        <title>Tapping the CABI collections for fungal endophytes: first genome assemblies for Collariella, Neodidymelliopsis, Ascochyta clinopodiicola, Didymella pomorum, Didymosphaeria variabile, Neocosmospora piperis and Neocucurbitaria cava.</title>
        <authorList>
            <person name="Hill R."/>
        </authorList>
    </citation>
    <scope>NUCLEOTIDE SEQUENCE</scope>
    <source>
        <strain evidence="7">IMI 355082</strain>
    </source>
</reference>
<name>A0A9W9CW00_9PEZI</name>
<dbReference type="InterPro" id="IPR002589">
    <property type="entry name" value="Macro_dom"/>
</dbReference>
<dbReference type="Gene3D" id="3.40.220.10">
    <property type="entry name" value="Leucine Aminopeptidase, subunit E, domain 1"/>
    <property type="match status" value="1"/>
</dbReference>
<proteinExistence type="predicted"/>
<dbReference type="GO" id="GO:0046872">
    <property type="term" value="F:metal ion binding"/>
    <property type="evidence" value="ECO:0007669"/>
    <property type="project" value="UniProtKB-KW"/>
</dbReference>
<keyword evidence="4" id="KW-0862">Zinc</keyword>
<accession>A0A9W9CW00</accession>
<dbReference type="PANTHER" id="PTHR11106">
    <property type="entry name" value="GANGLIOSIDE INDUCED DIFFERENTIATION ASSOCIATED PROTEIN 2-RELATED"/>
    <property type="match status" value="1"/>
</dbReference>
<dbReference type="PANTHER" id="PTHR11106:SF121">
    <property type="entry name" value="ADP-RIBOSE 1''-PHOSPHATE PHOSPHATASE"/>
    <property type="match status" value="1"/>
</dbReference>
<protein>
    <recommendedName>
        <fullName evidence="6">Macro domain-containing protein</fullName>
    </recommendedName>
</protein>
<keyword evidence="3" id="KW-0378">Hydrolase</keyword>
<evidence type="ECO:0000259" key="6">
    <source>
        <dbReference type="PROSITE" id="PS51154"/>
    </source>
</evidence>
<dbReference type="PROSITE" id="PS51154">
    <property type="entry name" value="MACRO"/>
    <property type="match status" value="1"/>
</dbReference>
<organism evidence="7 8">
    <name type="scientific">Gnomoniopsis smithogilvyi</name>
    <dbReference type="NCBI Taxonomy" id="1191159"/>
    <lineage>
        <taxon>Eukaryota</taxon>
        <taxon>Fungi</taxon>
        <taxon>Dikarya</taxon>
        <taxon>Ascomycota</taxon>
        <taxon>Pezizomycotina</taxon>
        <taxon>Sordariomycetes</taxon>
        <taxon>Sordariomycetidae</taxon>
        <taxon>Diaporthales</taxon>
        <taxon>Gnomoniaceae</taxon>
        <taxon>Gnomoniopsis</taxon>
    </lineage>
</organism>
<dbReference type="Proteomes" id="UP001140453">
    <property type="component" value="Unassembled WGS sequence"/>
</dbReference>
<comment type="caution">
    <text evidence="7">The sequence shown here is derived from an EMBL/GenBank/DDBJ whole genome shotgun (WGS) entry which is preliminary data.</text>
</comment>
<evidence type="ECO:0000256" key="5">
    <source>
        <dbReference type="ARBA" id="ARBA00023295"/>
    </source>
</evidence>
<feature type="domain" description="Macro" evidence="6">
    <location>
        <begin position="80"/>
        <end position="284"/>
    </location>
</feature>
<evidence type="ECO:0000256" key="3">
    <source>
        <dbReference type="ARBA" id="ARBA00022801"/>
    </source>
</evidence>
<dbReference type="SMART" id="SM00506">
    <property type="entry name" value="A1pp"/>
    <property type="match status" value="1"/>
</dbReference>
<dbReference type="OrthoDB" id="6077599at2759"/>
<dbReference type="SUPFAM" id="SSF52467">
    <property type="entry name" value="DHS-like NAD/FAD-binding domain"/>
    <property type="match status" value="1"/>
</dbReference>
<dbReference type="Pfam" id="PF01661">
    <property type="entry name" value="Macro"/>
    <property type="match status" value="1"/>
</dbReference>